<dbReference type="Proteomes" id="UP000192639">
    <property type="component" value="Unassembled WGS sequence"/>
</dbReference>
<evidence type="ECO:0008006" key="3">
    <source>
        <dbReference type="Google" id="ProtNLM"/>
    </source>
</evidence>
<dbReference type="EMBL" id="LWDP01000142">
    <property type="protein sequence ID" value="ORD93219.1"/>
    <property type="molecule type" value="Genomic_DNA"/>
</dbReference>
<evidence type="ECO:0000313" key="1">
    <source>
        <dbReference type="EMBL" id="ORD93219.1"/>
    </source>
</evidence>
<accession>A0A1Y1S4B7</accession>
<organism evidence="1 2">
    <name type="scientific">Enterospora canceri</name>
    <dbReference type="NCBI Taxonomy" id="1081671"/>
    <lineage>
        <taxon>Eukaryota</taxon>
        <taxon>Fungi</taxon>
        <taxon>Fungi incertae sedis</taxon>
        <taxon>Microsporidia</taxon>
        <taxon>Enterocytozoonidae</taxon>
        <taxon>Enterospora</taxon>
    </lineage>
</organism>
<name>A0A1Y1S4B7_9MICR</name>
<dbReference type="AlphaFoldDB" id="A0A1Y1S4B7"/>
<sequence>METIIRYKLVTFLEENIMISNYQHGFRNKRSCLTNLLDFYNDVFNIYDKTKTVDIISLEFQKAFDKILHKRLLKTN</sequence>
<evidence type="ECO:0000313" key="2">
    <source>
        <dbReference type="Proteomes" id="UP000192639"/>
    </source>
</evidence>
<keyword evidence="2" id="KW-1185">Reference proteome</keyword>
<protein>
    <recommendedName>
        <fullName evidence="3">Reverse transcriptase domain-containing protein</fullName>
    </recommendedName>
</protein>
<dbReference type="VEuPathDB" id="MicrosporidiaDB:ECANGB1_585"/>
<reference evidence="1 2" key="1">
    <citation type="journal article" date="2017" name="Environ. Microbiol.">
        <title>Decay of the glycolytic pathway and adaptation to intranuclear parasitism within Enterocytozoonidae microsporidia.</title>
        <authorList>
            <person name="Wiredu Boakye D."/>
            <person name="Jaroenlak P."/>
            <person name="Prachumwat A."/>
            <person name="Williams T.A."/>
            <person name="Bateman K.S."/>
            <person name="Itsathitphaisarn O."/>
            <person name="Sritunyalucksana K."/>
            <person name="Paszkiewicz K.H."/>
            <person name="Moore K.A."/>
            <person name="Stentiford G.D."/>
            <person name="Williams B.A."/>
        </authorList>
    </citation>
    <scope>NUCLEOTIDE SEQUENCE [LARGE SCALE GENOMIC DNA]</scope>
    <source>
        <strain evidence="1 2">GB1</strain>
    </source>
</reference>
<proteinExistence type="predicted"/>
<comment type="caution">
    <text evidence="1">The sequence shown here is derived from an EMBL/GenBank/DDBJ whole genome shotgun (WGS) entry which is preliminary data.</text>
</comment>
<gene>
    <name evidence="1" type="ORF">ECANGB1_585</name>
</gene>
<dbReference type="OrthoDB" id="10063195at2759"/>